<protein>
    <submittedName>
        <fullName evidence="2">Carbohydrate kinase family protein</fullName>
    </submittedName>
</protein>
<dbReference type="InterPro" id="IPR029056">
    <property type="entry name" value="Ribokinase-like"/>
</dbReference>
<keyword evidence="2" id="KW-0418">Kinase</keyword>
<keyword evidence="2" id="KW-0808">Transferase</keyword>
<evidence type="ECO:0000259" key="1">
    <source>
        <dbReference type="Pfam" id="PF00294"/>
    </source>
</evidence>
<sequence>MTRLDVIGNVSRDVTRYPDHRGGARLGGAALLVALAAARAGRPAAPVCVLGGDLAHLPQAPGFDRIDWSAHGPAEGPSTRFDLEYDLRGELVAVRSDYGVADRLTQHALAHVNRHPGSQYHVCCRRPLDTGAVLNRLVHHGAAFSVDFFLPSAEDMIRAATPWLSRAGTVFVNAAEYRLLRSITDTAALPHIVVTDGPRAARVWAFGQQVASVVPPPRPPREVSGAGDTLAGTFLAHRSQGAPPARALAEAVAAAACYVAAPSLPIPAPRRA</sequence>
<name>A0A345SZB6_9ACTN</name>
<dbReference type="KEGG" id="stri:C7M71_018280"/>
<dbReference type="SUPFAM" id="SSF53613">
    <property type="entry name" value="Ribokinase-like"/>
    <property type="match status" value="1"/>
</dbReference>
<dbReference type="Proteomes" id="UP000249340">
    <property type="component" value="Chromosome"/>
</dbReference>
<dbReference type="InterPro" id="IPR011611">
    <property type="entry name" value="PfkB_dom"/>
</dbReference>
<reference evidence="3" key="1">
    <citation type="submission" date="2018-07" db="EMBL/GenBank/DDBJ databases">
        <title>Streptacidiphilus bronchialis DSM 106435 chromosome.</title>
        <authorList>
            <person name="Batra D."/>
            <person name="Gulvik C.A."/>
        </authorList>
    </citation>
    <scope>NUCLEOTIDE SEQUENCE [LARGE SCALE GENOMIC DNA]</scope>
    <source>
        <strain evidence="3">DSM 106435</strain>
    </source>
</reference>
<keyword evidence="3" id="KW-1185">Reference proteome</keyword>
<dbReference type="EMBL" id="CP031264">
    <property type="protein sequence ID" value="AXI79071.1"/>
    <property type="molecule type" value="Genomic_DNA"/>
</dbReference>
<evidence type="ECO:0000313" key="2">
    <source>
        <dbReference type="EMBL" id="AXI79071.1"/>
    </source>
</evidence>
<dbReference type="Gene3D" id="3.40.1190.20">
    <property type="match status" value="1"/>
</dbReference>
<evidence type="ECO:0000313" key="3">
    <source>
        <dbReference type="Proteomes" id="UP000249340"/>
    </source>
</evidence>
<dbReference type="GO" id="GO:0016301">
    <property type="term" value="F:kinase activity"/>
    <property type="evidence" value="ECO:0007669"/>
    <property type="project" value="UniProtKB-KW"/>
</dbReference>
<feature type="domain" description="Carbohydrate kinase PfkB" evidence="1">
    <location>
        <begin position="1"/>
        <end position="264"/>
    </location>
</feature>
<gene>
    <name evidence="2" type="ORF">C7M71_018280</name>
</gene>
<dbReference type="OrthoDB" id="3524952at2"/>
<proteinExistence type="predicted"/>
<accession>A0A345SZB6</accession>
<dbReference type="RefSeq" id="WP_111490318.1">
    <property type="nucleotide sequence ID" value="NZ_CP031264.1"/>
</dbReference>
<organism evidence="2 3">
    <name type="scientific">Peterkaempfera bronchialis</name>
    <dbReference type="NCBI Taxonomy" id="2126346"/>
    <lineage>
        <taxon>Bacteria</taxon>
        <taxon>Bacillati</taxon>
        <taxon>Actinomycetota</taxon>
        <taxon>Actinomycetes</taxon>
        <taxon>Kitasatosporales</taxon>
        <taxon>Streptomycetaceae</taxon>
        <taxon>Peterkaempfera</taxon>
    </lineage>
</organism>
<dbReference type="Pfam" id="PF00294">
    <property type="entry name" value="PfkB"/>
    <property type="match status" value="1"/>
</dbReference>
<dbReference type="AlphaFoldDB" id="A0A345SZB6"/>